<protein>
    <submittedName>
        <fullName evidence="1">Uncharacterized protein</fullName>
    </submittedName>
</protein>
<dbReference type="Proteomes" id="UP001054889">
    <property type="component" value="Unassembled WGS sequence"/>
</dbReference>
<accession>A0AAV5BPA8</accession>
<gene>
    <name evidence="1" type="primary">ga04284</name>
    <name evidence="1" type="ORF">PR202_ga04284</name>
</gene>
<comment type="caution">
    <text evidence="1">The sequence shown here is derived from an EMBL/GenBank/DDBJ whole genome shotgun (WGS) entry which is preliminary data.</text>
</comment>
<reference evidence="1" key="1">
    <citation type="journal article" date="2018" name="DNA Res.">
        <title>Multiple hybrid de novo genome assembly of finger millet, an orphan allotetraploid crop.</title>
        <authorList>
            <person name="Hatakeyama M."/>
            <person name="Aluri S."/>
            <person name="Balachadran M.T."/>
            <person name="Sivarajan S.R."/>
            <person name="Patrignani A."/>
            <person name="Gruter S."/>
            <person name="Poveda L."/>
            <person name="Shimizu-Inatsugi R."/>
            <person name="Baeten J."/>
            <person name="Francoijs K.J."/>
            <person name="Nataraja K.N."/>
            <person name="Reddy Y.A.N."/>
            <person name="Phadnis S."/>
            <person name="Ravikumar R.L."/>
            <person name="Schlapbach R."/>
            <person name="Sreeman S.M."/>
            <person name="Shimizu K.K."/>
        </authorList>
    </citation>
    <scope>NUCLEOTIDE SEQUENCE</scope>
</reference>
<evidence type="ECO:0000313" key="2">
    <source>
        <dbReference type="Proteomes" id="UP001054889"/>
    </source>
</evidence>
<dbReference type="EMBL" id="BQKI01000002">
    <property type="protein sequence ID" value="GJM88244.1"/>
    <property type="molecule type" value="Genomic_DNA"/>
</dbReference>
<evidence type="ECO:0000313" key="1">
    <source>
        <dbReference type="EMBL" id="GJM88244.1"/>
    </source>
</evidence>
<organism evidence="1 2">
    <name type="scientific">Eleusine coracana subsp. coracana</name>
    <dbReference type="NCBI Taxonomy" id="191504"/>
    <lineage>
        <taxon>Eukaryota</taxon>
        <taxon>Viridiplantae</taxon>
        <taxon>Streptophyta</taxon>
        <taxon>Embryophyta</taxon>
        <taxon>Tracheophyta</taxon>
        <taxon>Spermatophyta</taxon>
        <taxon>Magnoliopsida</taxon>
        <taxon>Liliopsida</taxon>
        <taxon>Poales</taxon>
        <taxon>Poaceae</taxon>
        <taxon>PACMAD clade</taxon>
        <taxon>Chloridoideae</taxon>
        <taxon>Cynodonteae</taxon>
        <taxon>Eleusininae</taxon>
        <taxon>Eleusine</taxon>
    </lineage>
</organism>
<name>A0AAV5BPA8_ELECO</name>
<keyword evidence="2" id="KW-1185">Reference proteome</keyword>
<reference evidence="1" key="2">
    <citation type="submission" date="2021-12" db="EMBL/GenBank/DDBJ databases">
        <title>Resequencing data analysis of finger millet.</title>
        <authorList>
            <person name="Hatakeyama M."/>
            <person name="Aluri S."/>
            <person name="Balachadran M.T."/>
            <person name="Sivarajan S.R."/>
            <person name="Poveda L."/>
            <person name="Shimizu-Inatsugi R."/>
            <person name="Schlapbach R."/>
            <person name="Sreeman S.M."/>
            <person name="Shimizu K.K."/>
        </authorList>
    </citation>
    <scope>NUCLEOTIDE SEQUENCE</scope>
</reference>
<proteinExistence type="predicted"/>
<sequence length="92" mass="10281">MHEGLQITTEALGERYLGLPIAVGKVADGTFSYIPNRIRSFVCGWGERDLSCTAREELIKANAQAVPTYPMSCFKIPADVCKKMTTYVSNYW</sequence>
<dbReference type="AlphaFoldDB" id="A0AAV5BPA8"/>